<evidence type="ECO:0000313" key="5">
    <source>
        <dbReference type="Proteomes" id="UP000297472"/>
    </source>
</evidence>
<evidence type="ECO:0000256" key="2">
    <source>
        <dbReference type="SAM" id="Phobius"/>
    </source>
</evidence>
<evidence type="ECO:0000313" key="4">
    <source>
        <dbReference type="EMBL" id="TFD28327.1"/>
    </source>
</evidence>
<feature type="signal peptide" evidence="3">
    <location>
        <begin position="1"/>
        <end position="24"/>
    </location>
</feature>
<feature type="compositionally biased region" description="Low complexity" evidence="1">
    <location>
        <begin position="64"/>
        <end position="74"/>
    </location>
</feature>
<feature type="transmembrane region" description="Helical" evidence="2">
    <location>
        <begin position="676"/>
        <end position="696"/>
    </location>
</feature>
<name>A0A4Y8JSA7_9MICO</name>
<feature type="region of interest" description="Disordered" evidence="1">
    <location>
        <begin position="324"/>
        <end position="378"/>
    </location>
</feature>
<dbReference type="Gene3D" id="2.60.40.10">
    <property type="entry name" value="Immunoglobulins"/>
    <property type="match status" value="2"/>
</dbReference>
<accession>A0A4Y8JSA7</accession>
<keyword evidence="2" id="KW-1133">Transmembrane helix</keyword>
<comment type="caution">
    <text evidence="4">The sequence shown here is derived from an EMBL/GenBank/DDBJ whole genome shotgun (WGS) entry which is preliminary data.</text>
</comment>
<feature type="compositionally biased region" description="Polar residues" evidence="1">
    <location>
        <begin position="47"/>
        <end position="62"/>
    </location>
</feature>
<dbReference type="GO" id="GO:0005975">
    <property type="term" value="P:carbohydrate metabolic process"/>
    <property type="evidence" value="ECO:0007669"/>
    <property type="project" value="UniProtKB-ARBA"/>
</dbReference>
<feature type="transmembrane region" description="Helical" evidence="2">
    <location>
        <begin position="555"/>
        <end position="571"/>
    </location>
</feature>
<feature type="transmembrane region" description="Helical" evidence="2">
    <location>
        <begin position="531"/>
        <end position="549"/>
    </location>
</feature>
<protein>
    <recommendedName>
        <fullName evidence="6">Bacterial Ig-like domain-containing protein</fullName>
    </recommendedName>
</protein>
<feature type="transmembrane region" description="Helical" evidence="2">
    <location>
        <begin position="645"/>
        <end position="670"/>
    </location>
</feature>
<feature type="transmembrane region" description="Helical" evidence="2">
    <location>
        <begin position="406"/>
        <end position="428"/>
    </location>
</feature>
<feature type="compositionally biased region" description="Low complexity" evidence="1">
    <location>
        <begin position="369"/>
        <end position="378"/>
    </location>
</feature>
<dbReference type="RefSeq" id="WP_166785532.1">
    <property type="nucleotide sequence ID" value="NZ_SOHA01000035.1"/>
</dbReference>
<gene>
    <name evidence="4" type="ORF">E3T49_11670</name>
</gene>
<feature type="transmembrane region" description="Helical" evidence="2">
    <location>
        <begin position="467"/>
        <end position="487"/>
    </location>
</feature>
<evidence type="ECO:0008006" key="6">
    <source>
        <dbReference type="Google" id="ProtNLM"/>
    </source>
</evidence>
<feature type="region of interest" description="Disordered" evidence="1">
    <location>
        <begin position="27"/>
        <end position="74"/>
    </location>
</feature>
<keyword evidence="5" id="KW-1185">Reference proteome</keyword>
<sequence length="705" mass="70494">MIVALIGALTVGLLTLGSSVAAVAVPAPTPPPTPNSTEPTASPESTQSTGPTTLAPTITSPAPGSFVGSGTTTISGTGEVGREIQLLSPVSDQDPLCFAVVDAAAVWSCTAVSLPSGPDVRLRVVVTGAPESAAEQTIAVLSAPVVTGGPTGLALTNGTVRGSGYPAASVVVSLAGGKRCTATADASGAWSCTFTGNVAGGAVSVSASQQTSYSAPSWSNASAPVSLDFDLDRPTAPIVSAPVGGDRVPLSGTTYSGSGEDDATVTVFSGAYSVCSAVVVSGSWSCFAGGVAAGSHQVIAVQRDPAGNLGPGSPGVEVLFGPAAAATPDTTGPGAPIPTMGATAPPASSAPAPESTVPGAPGQEPPHPQASSPSALLPAPVPGGWNDPTLFATAVPAPWSTSPVSWVQAAFLAFGALLLLCVPARLLAGTVSRARNGRPFWQTVSIAGRNRSRVEFETAPDLPLNRWLVAGAAVTAAATLVMLSGPVSSQPAYLRLLLAVMAALVVVNAVGTLVPLWWSSRVWCERASVTFLPRYLLLVAATALASRAFEIHPALVFGLLGSVAAAPGLPGRRRGQLAALRAGSLIALALLGWLTLGLLPQASGFLSAFAAEIATSVVLAAIGSAALVLIPIGRTSGRSILSWSPPIWAALTVLAFTIMFGVLSPAGLFWPGDGGVSLWWAGAGVFAALSVAAWAWQRFVVPARH</sequence>
<reference evidence="4 5" key="1">
    <citation type="submission" date="2019-03" db="EMBL/GenBank/DDBJ databases">
        <title>Genomics of glacier-inhabiting Cryobacterium strains.</title>
        <authorList>
            <person name="Liu Q."/>
            <person name="Xin Y.-H."/>
        </authorList>
    </citation>
    <scope>NUCLEOTIDE SEQUENCE [LARGE SCALE GENOMIC DNA]</scope>
    <source>
        <strain evidence="4 5">TMT1-51</strain>
    </source>
</reference>
<dbReference type="Proteomes" id="UP000297472">
    <property type="component" value="Unassembled WGS sequence"/>
</dbReference>
<evidence type="ECO:0000256" key="3">
    <source>
        <dbReference type="SAM" id="SignalP"/>
    </source>
</evidence>
<feature type="transmembrane region" description="Helical" evidence="2">
    <location>
        <begin position="605"/>
        <end position="633"/>
    </location>
</feature>
<keyword evidence="2" id="KW-0812">Transmembrane</keyword>
<dbReference type="AlphaFoldDB" id="A0A4Y8JSA7"/>
<feature type="transmembrane region" description="Helical" evidence="2">
    <location>
        <begin position="578"/>
        <end position="599"/>
    </location>
</feature>
<keyword evidence="3" id="KW-0732">Signal</keyword>
<feature type="compositionally biased region" description="Low complexity" evidence="1">
    <location>
        <begin position="324"/>
        <end position="356"/>
    </location>
</feature>
<keyword evidence="2" id="KW-0472">Membrane</keyword>
<feature type="compositionally biased region" description="Low complexity" evidence="1">
    <location>
        <begin position="35"/>
        <end position="46"/>
    </location>
</feature>
<proteinExistence type="predicted"/>
<dbReference type="InterPro" id="IPR013783">
    <property type="entry name" value="Ig-like_fold"/>
</dbReference>
<organism evidence="4 5">
    <name type="scientific">Cryobacterium cryoconiti</name>
    <dbReference type="NCBI Taxonomy" id="1259239"/>
    <lineage>
        <taxon>Bacteria</taxon>
        <taxon>Bacillati</taxon>
        <taxon>Actinomycetota</taxon>
        <taxon>Actinomycetes</taxon>
        <taxon>Micrococcales</taxon>
        <taxon>Microbacteriaceae</taxon>
        <taxon>Cryobacterium</taxon>
    </lineage>
</organism>
<dbReference type="EMBL" id="SOHA01000035">
    <property type="protein sequence ID" value="TFD28327.1"/>
    <property type="molecule type" value="Genomic_DNA"/>
</dbReference>
<evidence type="ECO:0000256" key="1">
    <source>
        <dbReference type="SAM" id="MobiDB-lite"/>
    </source>
</evidence>
<feature type="transmembrane region" description="Helical" evidence="2">
    <location>
        <begin position="493"/>
        <end position="519"/>
    </location>
</feature>
<feature type="chain" id="PRO_5039180324" description="Bacterial Ig-like domain-containing protein" evidence="3">
    <location>
        <begin position="25"/>
        <end position="705"/>
    </location>
</feature>